<dbReference type="Proteomes" id="UP000324252">
    <property type="component" value="Unassembled WGS sequence"/>
</dbReference>
<dbReference type="InterPro" id="IPR051209">
    <property type="entry name" value="FAD-bind_Monooxygenase_sf"/>
</dbReference>
<accession>A0A1H0M901</accession>
<sequence>MNVINRETTPDPQGMLDVLVIGAGLGGVGAAAQLIEGGCSNIVVIEAADEVGGVWRQHRYPNVACDTPIDLYAYSFYPGNKWSTNFAPGNEIRAYLHELSDRFGVTPKIAFNTRIDTAEWDEAAACWHVTSTDGRSWSARYLIWSGGLFSQPTLPRIEGLEGFTGESIHTSDWHDGIDLKGKRVALVGGGATSIQVVPYAAELADKLYVFVRTPSYVLPRPDISFADQDRNSPEFAEQQHARRMEWFERFEVIAKSRFPMNSEIIAEQEAVWQELFDEQVTDPHAREVLTPKYRFGCKRPLFSTDYYPAIGRDNVELIGRGVSGLSGDCIVDVEGDRYPVDMVIWATGFEPANMLGNLVVKGRDDRVLAEEWHEVPHAYFGTMVDGFPNFFMICGPNGGGASVTDMVEAQTGFILDAMAGVQAQGADVVEVDADAYRLFNEDIQARADASVMVQGNCISYYRVGGDGKVFTHWPDTIEAFRRRVRDEALAGVIYRTSEGADRAPA</sequence>
<dbReference type="PANTHER" id="PTHR42877:SF4">
    <property type="entry name" value="FAD_NAD(P)-BINDING DOMAIN-CONTAINING PROTEIN-RELATED"/>
    <property type="match status" value="1"/>
</dbReference>
<keyword evidence="1" id="KW-0285">Flavoprotein</keyword>
<dbReference type="GO" id="GO:0004499">
    <property type="term" value="F:N,N-dimethylaniline monooxygenase activity"/>
    <property type="evidence" value="ECO:0007669"/>
    <property type="project" value="InterPro"/>
</dbReference>
<dbReference type="RefSeq" id="WP_149789401.1">
    <property type="nucleotide sequence ID" value="NZ_FNIO01000009.1"/>
</dbReference>
<evidence type="ECO:0000256" key="2">
    <source>
        <dbReference type="ARBA" id="ARBA00022827"/>
    </source>
</evidence>
<dbReference type="InterPro" id="IPR020946">
    <property type="entry name" value="Flavin_mOase-like"/>
</dbReference>
<gene>
    <name evidence="4" type="ORF">SAMN05444142_109102</name>
</gene>
<evidence type="ECO:0000256" key="1">
    <source>
        <dbReference type="ARBA" id="ARBA00022630"/>
    </source>
</evidence>
<keyword evidence="3" id="KW-0560">Oxidoreductase</keyword>
<dbReference type="GO" id="GO:0050661">
    <property type="term" value="F:NADP binding"/>
    <property type="evidence" value="ECO:0007669"/>
    <property type="project" value="InterPro"/>
</dbReference>
<proteinExistence type="predicted"/>
<dbReference type="InterPro" id="IPR036188">
    <property type="entry name" value="FAD/NAD-bd_sf"/>
</dbReference>
<organism evidence="4 5">
    <name type="scientific">Lutimaribacter pacificus</name>
    <dbReference type="NCBI Taxonomy" id="391948"/>
    <lineage>
        <taxon>Bacteria</taxon>
        <taxon>Pseudomonadati</taxon>
        <taxon>Pseudomonadota</taxon>
        <taxon>Alphaproteobacteria</taxon>
        <taxon>Rhodobacterales</taxon>
        <taxon>Roseobacteraceae</taxon>
        <taxon>Lutimaribacter</taxon>
    </lineage>
</organism>
<name>A0A1H0M901_9RHOB</name>
<evidence type="ECO:0000256" key="3">
    <source>
        <dbReference type="ARBA" id="ARBA00023002"/>
    </source>
</evidence>
<dbReference type="Pfam" id="PF00743">
    <property type="entry name" value="FMO-like"/>
    <property type="match status" value="1"/>
</dbReference>
<dbReference type="EMBL" id="FQZZ01000009">
    <property type="protein sequence ID" value="SHK79302.1"/>
    <property type="molecule type" value="Genomic_DNA"/>
</dbReference>
<dbReference type="PRINTS" id="PR00411">
    <property type="entry name" value="PNDRDTASEI"/>
</dbReference>
<dbReference type="PRINTS" id="PR00368">
    <property type="entry name" value="FADPNR"/>
</dbReference>
<dbReference type="Gene3D" id="3.50.50.60">
    <property type="entry name" value="FAD/NAD(P)-binding domain"/>
    <property type="match status" value="2"/>
</dbReference>
<evidence type="ECO:0000313" key="5">
    <source>
        <dbReference type="Proteomes" id="UP000324252"/>
    </source>
</evidence>
<evidence type="ECO:0000313" key="4">
    <source>
        <dbReference type="EMBL" id="SHK79302.1"/>
    </source>
</evidence>
<dbReference type="GO" id="GO:0050660">
    <property type="term" value="F:flavin adenine dinucleotide binding"/>
    <property type="evidence" value="ECO:0007669"/>
    <property type="project" value="InterPro"/>
</dbReference>
<protein>
    <submittedName>
        <fullName evidence="4">Predicted flavoprotein CzcO associated with the cation diffusion facilitator CzcD</fullName>
    </submittedName>
</protein>
<dbReference type="SUPFAM" id="SSF51905">
    <property type="entry name" value="FAD/NAD(P)-binding domain"/>
    <property type="match status" value="1"/>
</dbReference>
<dbReference type="AlphaFoldDB" id="A0A1H0M901"/>
<dbReference type="OrthoDB" id="312624at2"/>
<dbReference type="PANTHER" id="PTHR42877">
    <property type="entry name" value="L-ORNITHINE N(5)-MONOOXYGENASE-RELATED"/>
    <property type="match status" value="1"/>
</dbReference>
<keyword evidence="2" id="KW-0274">FAD</keyword>
<reference evidence="4 5" key="1">
    <citation type="submission" date="2016-11" db="EMBL/GenBank/DDBJ databases">
        <authorList>
            <person name="Varghese N."/>
            <person name="Submissions S."/>
        </authorList>
    </citation>
    <scope>NUCLEOTIDE SEQUENCE [LARGE SCALE GENOMIC DNA]</scope>
    <source>
        <strain evidence="4 5">DSM 29620</strain>
    </source>
</reference>
<keyword evidence="5" id="KW-1185">Reference proteome</keyword>